<feature type="domain" description="TIR" evidence="2">
    <location>
        <begin position="3"/>
        <end position="145"/>
    </location>
</feature>
<accession>A0ABU1CVR8</accession>
<keyword evidence="4" id="KW-1185">Reference proteome</keyword>
<dbReference type="Gene3D" id="3.40.50.10140">
    <property type="entry name" value="Toll/interleukin-1 receptor homology (TIR) domain"/>
    <property type="match status" value="1"/>
</dbReference>
<dbReference type="RefSeq" id="WP_309255369.1">
    <property type="nucleotide sequence ID" value="NZ_JAVGXC010000023.1"/>
</dbReference>
<dbReference type="Proteomes" id="UP001224477">
    <property type="component" value="Unassembled WGS sequence"/>
</dbReference>
<feature type="compositionally biased region" description="Basic and acidic residues" evidence="1">
    <location>
        <begin position="625"/>
        <end position="642"/>
    </location>
</feature>
<comment type="caution">
    <text evidence="3">The sequence shown here is derived from an EMBL/GenBank/DDBJ whole genome shotgun (WGS) entry which is preliminary data.</text>
</comment>
<dbReference type="SUPFAM" id="SSF52200">
    <property type="entry name" value="Toll/Interleukin receptor TIR domain"/>
    <property type="match status" value="1"/>
</dbReference>
<dbReference type="PROSITE" id="PS50104">
    <property type="entry name" value="TIR"/>
    <property type="match status" value="1"/>
</dbReference>
<feature type="region of interest" description="Disordered" evidence="1">
    <location>
        <begin position="620"/>
        <end position="642"/>
    </location>
</feature>
<evidence type="ECO:0000313" key="3">
    <source>
        <dbReference type="EMBL" id="MDR0191365.1"/>
    </source>
</evidence>
<dbReference type="SUPFAM" id="SSF52540">
    <property type="entry name" value="P-loop containing nucleoside triphosphate hydrolases"/>
    <property type="match status" value="1"/>
</dbReference>
<dbReference type="Gene3D" id="3.40.50.300">
    <property type="entry name" value="P-loop containing nucleotide triphosphate hydrolases"/>
    <property type="match status" value="1"/>
</dbReference>
<gene>
    <name evidence="3" type="ORF">RCO22_20665</name>
</gene>
<sequence length="862" mass="99121">MANPLKIFISYSHADKDYLVRFITYLSNMKRQNEVSAWTDRQITAGNEWRNKIDENLLDADIVIILVSPDFVNSEYCYDLEMVKAIERHRANSCKIIPIYIRVTDVKGSIIEEFQALPDDRKPISKWSDADEAWKNVIDGLRLSFADYVKGRPMSNIVSSPLAQLEFSESHSQWLDDTEVTLVHRKVSKVGLSNIYVPPDLVVFTKNLNNRVRRSISSATLLSVSKFALVIGEEQSGKTSLVKALCIAARDSGKLSVYLKGSEIRSSDVTALIDRRISEQYSDVAKAKKVSSNNVSVFIDDLHLNGLNKKHLGQLLSLLKTTYATVTLLAKDTFRYIIPDHDQLDDFSLYQINDFGNVKRNQLIEKWVSLGVEESIEEGEMYRESDEISQKINSIIRKKLLPSKPIFLLSILQMLEAYTSQRLDMTSHGHCYQSLVYQALERIQVKQKEIDKYMNVLTELAWAQYQNAGNALTISGLAHFYDNYANEYLSVDRAKVTEDLLNCSILSMSDELVSFKYPYIYYFFTAKKIADSFSKSDSIKAEIKKLLDGLHREDYANIIIFITHHTKEAWILDEIEMCLMQLFSDNKAATLKAQDTFFLEEFIKDIPRLIIEEREVQKERQRHQQSLEEDQHNEVEDGRKLPEGFQDENDLFANINKVFKGSELIGQIVRNRNASLNKPELTNLLKEAYSCGLRFLQFFIDISDLAKEEVIQSIAQQIKENPSQTNLAIEKEAKSSFLFFTFSAIYAIIRKIASSTGCVEAEEIFRSIEEEWPTPAVKLINQAIVLDFHKRVDVEVLENLANEFKGNVVCDRILKEIVVQHIYMFPVDYKDKQRISEILKLPMEKLQLQDLDKSSKMIENKK</sequence>
<dbReference type="CDD" id="cd00009">
    <property type="entry name" value="AAA"/>
    <property type="match status" value="1"/>
</dbReference>
<dbReference type="EMBL" id="JAVGXC010000023">
    <property type="protein sequence ID" value="MDR0191365.1"/>
    <property type="molecule type" value="Genomic_DNA"/>
</dbReference>
<evidence type="ECO:0000259" key="2">
    <source>
        <dbReference type="PROSITE" id="PS50104"/>
    </source>
</evidence>
<name>A0ABU1CVR8_9PSED</name>
<protein>
    <submittedName>
        <fullName evidence="3">TIR domain-containing protein</fullName>
    </submittedName>
</protein>
<dbReference type="InterPro" id="IPR057123">
    <property type="entry name" value="STAND_NTPase4_dom"/>
</dbReference>
<dbReference type="Pfam" id="PF24406">
    <property type="entry name" value="nSTAND_NTPase4"/>
    <property type="match status" value="1"/>
</dbReference>
<evidence type="ECO:0000256" key="1">
    <source>
        <dbReference type="SAM" id="MobiDB-lite"/>
    </source>
</evidence>
<dbReference type="Pfam" id="PF13676">
    <property type="entry name" value="TIR_2"/>
    <property type="match status" value="1"/>
</dbReference>
<dbReference type="InterPro" id="IPR000157">
    <property type="entry name" value="TIR_dom"/>
</dbReference>
<dbReference type="SMART" id="SM00255">
    <property type="entry name" value="TIR"/>
    <property type="match status" value="1"/>
</dbReference>
<proteinExistence type="predicted"/>
<dbReference type="InterPro" id="IPR035897">
    <property type="entry name" value="Toll_tir_struct_dom_sf"/>
</dbReference>
<reference evidence="3 4" key="1">
    <citation type="journal article" date="2023" name="Microbiol. Resour. Announc.">
        <title>Whole-genome sequence of Pseudomonas yamanorum OLsAu1 isolated from the edible ectomycorrhizal mushroom Lactarius sp. section Deliciosi.</title>
        <authorList>
            <person name="Ramirez-Mendoza R."/>
            <person name="Angeles-Argaiz R.E."/>
            <person name="Hernandez-Oaxaca D."/>
            <person name="Aguirre-Beltran L."/>
            <person name="Almaraz-Suarez J."/>
            <person name="Perez-Moreno J."/>
        </authorList>
    </citation>
    <scope>NUCLEOTIDE SEQUENCE [LARGE SCALE GENOMIC DNA]</scope>
    <source>
        <strain evidence="3 4">OLsAu1</strain>
    </source>
</reference>
<evidence type="ECO:0000313" key="4">
    <source>
        <dbReference type="Proteomes" id="UP001224477"/>
    </source>
</evidence>
<organism evidence="3 4">
    <name type="scientific">Pseudomonas yamanorum</name>
    <dbReference type="NCBI Taxonomy" id="515393"/>
    <lineage>
        <taxon>Bacteria</taxon>
        <taxon>Pseudomonadati</taxon>
        <taxon>Pseudomonadota</taxon>
        <taxon>Gammaproteobacteria</taxon>
        <taxon>Pseudomonadales</taxon>
        <taxon>Pseudomonadaceae</taxon>
        <taxon>Pseudomonas</taxon>
    </lineage>
</organism>
<dbReference type="InterPro" id="IPR027417">
    <property type="entry name" value="P-loop_NTPase"/>
</dbReference>